<gene>
    <name evidence="3" type="primary">46</name>
    <name evidence="3" type="ORF">SEA_DUBU_46</name>
</gene>
<keyword evidence="3" id="KW-0255">Endonuclease</keyword>
<dbReference type="Gene3D" id="1.10.30.50">
    <property type="match status" value="1"/>
</dbReference>
<sequence>MNDSSPASSPDQAGVSALRSPLSSRQYRVRVNAGLRARGVPAKACARCFTILPLTDYPHDRTRVDGRFPQCRRCHAAREAVRREDPRVKAMAAANGRRYRAMRYGADYDGHQPEDVFLHWEEEGLYACVVCGGPFEHIDHNVPLILGGGHTLDNLVPLCADHNLAKSGRCPYRFYAELFPGLAPWLEPFFDVHERLTEEEIERRTAAYFETEDRRW</sequence>
<dbReference type="GO" id="GO:0008270">
    <property type="term" value="F:zinc ion binding"/>
    <property type="evidence" value="ECO:0007669"/>
    <property type="project" value="InterPro"/>
</dbReference>
<dbReference type="GO" id="GO:0003676">
    <property type="term" value="F:nucleic acid binding"/>
    <property type="evidence" value="ECO:0007669"/>
    <property type="project" value="InterPro"/>
</dbReference>
<feature type="domain" description="HNH nuclease" evidence="2">
    <location>
        <begin position="112"/>
        <end position="164"/>
    </location>
</feature>
<organism evidence="3 4">
    <name type="scientific">Streptomyces phage Dubu</name>
    <dbReference type="NCBI Taxonomy" id="2591226"/>
    <lineage>
        <taxon>Viruses</taxon>
        <taxon>Duplodnaviria</taxon>
        <taxon>Heunggongvirae</taxon>
        <taxon>Uroviricota</taxon>
        <taxon>Caudoviricetes</taxon>
        <taxon>Dubuvirus</taxon>
        <taxon>Dubuvirus dubu</taxon>
    </lineage>
</organism>
<dbReference type="SMART" id="SM00507">
    <property type="entry name" value="HNHc"/>
    <property type="match status" value="1"/>
</dbReference>
<name>A0A514DEW0_9CAUD</name>
<dbReference type="GO" id="GO:0004519">
    <property type="term" value="F:endonuclease activity"/>
    <property type="evidence" value="ECO:0007669"/>
    <property type="project" value="UniProtKB-KW"/>
</dbReference>
<dbReference type="EMBL" id="MK937595">
    <property type="protein sequence ID" value="QDH92151.1"/>
    <property type="molecule type" value="Genomic_DNA"/>
</dbReference>
<keyword evidence="3" id="KW-0540">Nuclease</keyword>
<dbReference type="GeneID" id="77931352"/>
<evidence type="ECO:0000313" key="3">
    <source>
        <dbReference type="EMBL" id="QDH92151.1"/>
    </source>
</evidence>
<keyword evidence="3" id="KW-0378">Hydrolase</keyword>
<reference evidence="3 4" key="1">
    <citation type="submission" date="2019-05" db="EMBL/GenBank/DDBJ databases">
        <authorList>
            <person name="Derk J.T."/>
            <person name="Gurtovaia V."/>
            <person name="Hoskins I.B.W."/>
            <person name="Meyer D.A."/>
            <person name="Wheatley K.M."/>
            <person name="Pape-Zambito D.A."/>
            <person name="Garlena R.A."/>
            <person name="Russell D.A."/>
            <person name="Pope W.H."/>
            <person name="Jacobs-Sera D."/>
            <person name="Hatfull G.F."/>
        </authorList>
    </citation>
    <scope>NUCLEOTIDE SEQUENCE [LARGE SCALE GENOMIC DNA]</scope>
</reference>
<keyword evidence="4" id="KW-1185">Reference proteome</keyword>
<dbReference type="InterPro" id="IPR002711">
    <property type="entry name" value="HNH"/>
</dbReference>
<feature type="compositionally biased region" description="Polar residues" evidence="1">
    <location>
        <begin position="1"/>
        <end position="11"/>
    </location>
</feature>
<evidence type="ECO:0000313" key="4">
    <source>
        <dbReference type="Proteomes" id="UP000316735"/>
    </source>
</evidence>
<dbReference type="RefSeq" id="YP_010655490.1">
    <property type="nucleotide sequence ID" value="NC_070828.1"/>
</dbReference>
<feature type="region of interest" description="Disordered" evidence="1">
    <location>
        <begin position="1"/>
        <end position="20"/>
    </location>
</feature>
<evidence type="ECO:0000256" key="1">
    <source>
        <dbReference type="SAM" id="MobiDB-lite"/>
    </source>
</evidence>
<dbReference type="InterPro" id="IPR003615">
    <property type="entry name" value="HNH_nuc"/>
</dbReference>
<evidence type="ECO:0000259" key="2">
    <source>
        <dbReference type="SMART" id="SM00507"/>
    </source>
</evidence>
<proteinExistence type="predicted"/>
<protein>
    <submittedName>
        <fullName evidence="3">HNH endonuclease</fullName>
    </submittedName>
</protein>
<accession>A0A514DEW0</accession>
<dbReference type="Pfam" id="PF01844">
    <property type="entry name" value="HNH"/>
    <property type="match status" value="1"/>
</dbReference>
<dbReference type="Proteomes" id="UP000316735">
    <property type="component" value="Segment"/>
</dbReference>
<dbReference type="CDD" id="cd00085">
    <property type="entry name" value="HNHc"/>
    <property type="match status" value="1"/>
</dbReference>
<dbReference type="KEGG" id="vg:77931352"/>